<feature type="domain" description="Spore germination protein N-terminal" evidence="9">
    <location>
        <begin position="31"/>
        <end position="207"/>
    </location>
</feature>
<dbReference type="InterPro" id="IPR057336">
    <property type="entry name" value="GerAC_N"/>
</dbReference>
<dbReference type="EMBL" id="NPOA01000011">
    <property type="protein sequence ID" value="PAV28679.1"/>
    <property type="molecule type" value="Genomic_DNA"/>
</dbReference>
<evidence type="ECO:0000256" key="5">
    <source>
        <dbReference type="ARBA" id="ARBA00023136"/>
    </source>
</evidence>
<dbReference type="GO" id="GO:0016020">
    <property type="term" value="C:membrane"/>
    <property type="evidence" value="ECO:0007669"/>
    <property type="project" value="UniProtKB-SubCell"/>
</dbReference>
<dbReference type="OrthoDB" id="2380468at2"/>
<organism evidence="10 11">
    <name type="scientific">Virgibacillus profundi</name>
    <dbReference type="NCBI Taxonomy" id="2024555"/>
    <lineage>
        <taxon>Bacteria</taxon>
        <taxon>Bacillati</taxon>
        <taxon>Bacillota</taxon>
        <taxon>Bacilli</taxon>
        <taxon>Bacillales</taxon>
        <taxon>Bacillaceae</taxon>
        <taxon>Virgibacillus</taxon>
    </lineage>
</organism>
<evidence type="ECO:0000256" key="1">
    <source>
        <dbReference type="ARBA" id="ARBA00004635"/>
    </source>
</evidence>
<dbReference type="Gene3D" id="3.30.300.210">
    <property type="entry name" value="Nutrient germinant receptor protein C, domain 3"/>
    <property type="match status" value="1"/>
</dbReference>
<evidence type="ECO:0000259" key="8">
    <source>
        <dbReference type="Pfam" id="PF05504"/>
    </source>
</evidence>
<dbReference type="PANTHER" id="PTHR35789">
    <property type="entry name" value="SPORE GERMINATION PROTEIN B3"/>
    <property type="match status" value="1"/>
</dbReference>
<proteinExistence type="inferred from homology"/>
<keyword evidence="3" id="KW-0309">Germination</keyword>
<dbReference type="InterPro" id="IPR008844">
    <property type="entry name" value="Spore_GerAC-like"/>
</dbReference>
<comment type="similarity">
    <text evidence="2">Belongs to the GerABKC lipoprotein family.</text>
</comment>
<dbReference type="AlphaFoldDB" id="A0A2A2IAC6"/>
<sequence>MMTGRGVNELKQIRKLSIGILLLVSLTGCWDEKEIGEHNYATAIGIDYKEEKYLLYVQMLDFSNVAKQEGQKQSEEAPLYIGKSSGATLQEAVNDLYKTSQQPFNWGQIGSIIYSEAVLKNGIEKVQQAIQRNGEFRYTPWMFGTRESIDELFGLTGFFHLPPLYTIMYQPEDIHGKYSYIKPLRMHKFISIYKDPGGTAILPSISIDKSAWKKAGPEEKAKKTLKINGGFQINEGKYKDWMSYEELTGLRWVESKTENTTVKLVDEGNIIGNVEISSPSAKIKQVGEGDNAQFNIIIKATGILADLKEELPIETIEKLVTKQIEEDVKTTYQKGMEKQIDIYNLKHRLFLNGMKPEELKEYTLSEDSLNLISVDFLLESKGIYH</sequence>
<evidence type="ECO:0000256" key="2">
    <source>
        <dbReference type="ARBA" id="ARBA00007886"/>
    </source>
</evidence>
<evidence type="ECO:0000256" key="7">
    <source>
        <dbReference type="ARBA" id="ARBA00023288"/>
    </source>
</evidence>
<keyword evidence="11" id="KW-1185">Reference proteome</keyword>
<reference evidence="10 11" key="1">
    <citation type="submission" date="2017-08" db="EMBL/GenBank/DDBJ databases">
        <title>Virgibacillus indicus sp. nov. and Virgibacillus profoundi sp. nov, two moderately halophilic bacteria isolated from marine sediment by using the Microfluidic Streak Plate.</title>
        <authorList>
            <person name="Xu B."/>
            <person name="Hu B."/>
            <person name="Wang J."/>
            <person name="Zhu Y."/>
            <person name="Huang L."/>
            <person name="Du W."/>
            <person name="Huang Y."/>
        </authorList>
    </citation>
    <scope>NUCLEOTIDE SEQUENCE [LARGE SCALE GENOMIC DNA]</scope>
    <source>
        <strain evidence="10 11">IO3-P3-H5</strain>
    </source>
</reference>
<gene>
    <name evidence="10" type="ORF">CIL05_15415</name>
</gene>
<comment type="caution">
    <text evidence="10">The sequence shown here is derived from an EMBL/GenBank/DDBJ whole genome shotgun (WGS) entry which is preliminary data.</text>
</comment>
<evidence type="ECO:0000313" key="10">
    <source>
        <dbReference type="EMBL" id="PAV28679.1"/>
    </source>
</evidence>
<dbReference type="InterPro" id="IPR046953">
    <property type="entry name" value="Spore_GerAC-like_C"/>
</dbReference>
<protein>
    <submittedName>
        <fullName evidence="10">Uncharacterized protein</fullName>
    </submittedName>
</protein>
<keyword evidence="4" id="KW-0732">Signal</keyword>
<keyword evidence="7" id="KW-0449">Lipoprotein</keyword>
<feature type="domain" description="Spore germination GerAC-like C-terminal" evidence="8">
    <location>
        <begin position="233"/>
        <end position="352"/>
    </location>
</feature>
<keyword evidence="6" id="KW-0564">Palmitate</keyword>
<dbReference type="InterPro" id="IPR038501">
    <property type="entry name" value="Spore_GerAC_C_sf"/>
</dbReference>
<dbReference type="NCBIfam" id="TIGR02887">
    <property type="entry name" value="spore_ger_x_C"/>
    <property type="match status" value="1"/>
</dbReference>
<dbReference type="Pfam" id="PF05504">
    <property type="entry name" value="Spore_GerAC"/>
    <property type="match status" value="1"/>
</dbReference>
<dbReference type="GO" id="GO:0009847">
    <property type="term" value="P:spore germination"/>
    <property type="evidence" value="ECO:0007669"/>
    <property type="project" value="InterPro"/>
</dbReference>
<dbReference type="Proteomes" id="UP000218887">
    <property type="component" value="Unassembled WGS sequence"/>
</dbReference>
<comment type="subcellular location">
    <subcellularLocation>
        <location evidence="1">Membrane</location>
        <topology evidence="1">Lipid-anchor</topology>
    </subcellularLocation>
</comment>
<accession>A0A2A2IAC6</accession>
<dbReference type="PROSITE" id="PS51257">
    <property type="entry name" value="PROKAR_LIPOPROTEIN"/>
    <property type="match status" value="1"/>
</dbReference>
<evidence type="ECO:0000256" key="3">
    <source>
        <dbReference type="ARBA" id="ARBA00022544"/>
    </source>
</evidence>
<evidence type="ECO:0000256" key="4">
    <source>
        <dbReference type="ARBA" id="ARBA00022729"/>
    </source>
</evidence>
<evidence type="ECO:0000256" key="6">
    <source>
        <dbReference type="ARBA" id="ARBA00023139"/>
    </source>
</evidence>
<dbReference type="PANTHER" id="PTHR35789:SF1">
    <property type="entry name" value="SPORE GERMINATION PROTEIN B3"/>
    <property type="match status" value="1"/>
</dbReference>
<dbReference type="Pfam" id="PF25198">
    <property type="entry name" value="Spore_GerAC_N"/>
    <property type="match status" value="1"/>
</dbReference>
<evidence type="ECO:0000313" key="11">
    <source>
        <dbReference type="Proteomes" id="UP000218887"/>
    </source>
</evidence>
<name>A0A2A2IAC6_9BACI</name>
<evidence type="ECO:0000259" key="9">
    <source>
        <dbReference type="Pfam" id="PF25198"/>
    </source>
</evidence>
<keyword evidence="5" id="KW-0472">Membrane</keyword>